<dbReference type="RefSeq" id="WP_284352208.1">
    <property type="nucleotide sequence ID" value="NZ_BRXS01000007.1"/>
</dbReference>
<evidence type="ECO:0000313" key="2">
    <source>
        <dbReference type="Proteomes" id="UP001161325"/>
    </source>
</evidence>
<name>A0AA37VCK6_9BACT</name>
<sequence length="337" mass="35834">MLTLTKGLDWSRRAALIALAASVLGCTRDALAPRWATPEEAVARIGATTAWSPAVRIEAAWPGAHPNFNTPALDGCPASSRDGKTFFLASTRPGSRGIDIWVSHRASVDEPWGEPANVGEPINSAFNDFCPMPARDGHEFYFVSNRPGGCGGDDIYVTRFRDDGTIDPPENLGCAVNSAANEAGPVPLTEPGRGPVLYFSSTRAGGLSPEPAGAVSGDADLYSSEWRAGRWQAPTLVPGVNSAQEDGQPYVQRDALELYFFSTRPGGLGAQDIWMASREQARDAWSAPVNLGSTVNSAAAETRPSLSWDGATLYFGSTRSTGESNIYVSVRARLVGR</sequence>
<dbReference type="Pfam" id="PF07676">
    <property type="entry name" value="PD40"/>
    <property type="match status" value="3"/>
</dbReference>
<dbReference type="EMBL" id="BRXS01000007">
    <property type="protein sequence ID" value="GLC27778.1"/>
    <property type="molecule type" value="Genomic_DNA"/>
</dbReference>
<keyword evidence="2" id="KW-1185">Reference proteome</keyword>
<dbReference type="SUPFAM" id="SSF82171">
    <property type="entry name" value="DPP6 N-terminal domain-like"/>
    <property type="match status" value="1"/>
</dbReference>
<dbReference type="Gene3D" id="2.120.10.30">
    <property type="entry name" value="TolB, C-terminal domain"/>
    <property type="match status" value="1"/>
</dbReference>
<dbReference type="InterPro" id="IPR011659">
    <property type="entry name" value="WD40"/>
</dbReference>
<accession>A0AA37VCK6</accession>
<comment type="caution">
    <text evidence="1">The sequence shown here is derived from an EMBL/GenBank/DDBJ whole genome shotgun (WGS) entry which is preliminary data.</text>
</comment>
<proteinExistence type="predicted"/>
<dbReference type="Proteomes" id="UP001161325">
    <property type="component" value="Unassembled WGS sequence"/>
</dbReference>
<dbReference type="AlphaFoldDB" id="A0AA37VCK6"/>
<evidence type="ECO:0008006" key="3">
    <source>
        <dbReference type="Google" id="ProtNLM"/>
    </source>
</evidence>
<dbReference type="PROSITE" id="PS51257">
    <property type="entry name" value="PROKAR_LIPOPROTEIN"/>
    <property type="match status" value="1"/>
</dbReference>
<organism evidence="1 2">
    <name type="scientific">Roseisolibacter agri</name>
    <dbReference type="NCBI Taxonomy" id="2014610"/>
    <lineage>
        <taxon>Bacteria</taxon>
        <taxon>Pseudomonadati</taxon>
        <taxon>Gemmatimonadota</taxon>
        <taxon>Gemmatimonadia</taxon>
        <taxon>Gemmatimonadales</taxon>
        <taxon>Gemmatimonadaceae</taxon>
        <taxon>Roseisolibacter</taxon>
    </lineage>
</organism>
<dbReference type="InterPro" id="IPR011042">
    <property type="entry name" value="6-blade_b-propeller_TolB-like"/>
</dbReference>
<evidence type="ECO:0000313" key="1">
    <source>
        <dbReference type="EMBL" id="GLC27778.1"/>
    </source>
</evidence>
<gene>
    <name evidence="1" type="ORF">rosag_42910</name>
</gene>
<reference evidence="1" key="1">
    <citation type="submission" date="2022-08" db="EMBL/GenBank/DDBJ databases">
        <title>Draft genome sequencing of Roseisolibacter agri AW1220.</title>
        <authorList>
            <person name="Tobiishi Y."/>
            <person name="Tonouchi A."/>
        </authorList>
    </citation>
    <scope>NUCLEOTIDE SEQUENCE</scope>
    <source>
        <strain evidence="1">AW1220</strain>
    </source>
</reference>
<protein>
    <recommendedName>
        <fullName evidence="3">WD40-like Beta Propeller Repeat protein</fullName>
    </recommendedName>
</protein>